<dbReference type="eggNOG" id="ENOG502SEUQ">
    <property type="taxonomic scope" value="Eukaryota"/>
</dbReference>
<gene>
    <name evidence="2" type="ORF">F503_03485</name>
</gene>
<keyword evidence="3" id="KW-1185">Reference proteome</keyword>
<dbReference type="VEuPathDB" id="FungiDB:F503_03485"/>
<protein>
    <submittedName>
        <fullName evidence="2">Fun14 family protein</fullName>
    </submittedName>
</protein>
<name>S3CKP1_OPHP1</name>
<evidence type="ECO:0000256" key="1">
    <source>
        <dbReference type="SAM" id="MobiDB-lite"/>
    </source>
</evidence>
<dbReference type="OrthoDB" id="3990500at2759"/>
<dbReference type="AlphaFoldDB" id="S3CKP1"/>
<dbReference type="Proteomes" id="UP000016923">
    <property type="component" value="Unassembled WGS sequence"/>
</dbReference>
<evidence type="ECO:0000313" key="3">
    <source>
        <dbReference type="Proteomes" id="UP000016923"/>
    </source>
</evidence>
<dbReference type="HOGENOM" id="CLU_1396466_0_0_1"/>
<evidence type="ECO:0000313" key="2">
    <source>
        <dbReference type="EMBL" id="EPE07058.1"/>
    </source>
</evidence>
<dbReference type="STRING" id="1262450.S3CKP1"/>
<reference evidence="2 3" key="1">
    <citation type="journal article" date="2013" name="BMC Genomics">
        <title>The genome and transcriptome of the pine saprophyte Ophiostoma piceae, and a comparison with the bark beetle-associated pine pathogen Grosmannia clavigera.</title>
        <authorList>
            <person name="Haridas S."/>
            <person name="Wang Y."/>
            <person name="Lim L."/>
            <person name="Massoumi Alamouti S."/>
            <person name="Jackman S."/>
            <person name="Docking R."/>
            <person name="Robertson G."/>
            <person name="Birol I."/>
            <person name="Bohlmann J."/>
            <person name="Breuil C."/>
        </authorList>
    </citation>
    <scope>NUCLEOTIDE SEQUENCE [LARGE SCALE GENOMIC DNA]</scope>
    <source>
        <strain evidence="2 3">UAMH 11346</strain>
    </source>
</reference>
<feature type="region of interest" description="Disordered" evidence="1">
    <location>
        <begin position="62"/>
        <end position="81"/>
    </location>
</feature>
<dbReference type="EMBL" id="KE148152">
    <property type="protein sequence ID" value="EPE07058.1"/>
    <property type="molecule type" value="Genomic_DNA"/>
</dbReference>
<sequence length="213" mass="23076">MNSLTASMLSRPLIGSARLGLLRQLPGQSSALHVLRPSLFRPQPTRPLPPSACRSVHMSTRPKFRHNGHDRSSSSSSSQSSFSPWYLAAAIPMVVVPGDAPTYETPPPSRSLSSYSRYDLPLNPEFAAEVSKGSVIGFAIGLLVSTFSKSLVLLLGLAITLQSVAARAGIDLVHYFKLKERFSSSRVLTALSEHTAFKLAFGVCFMLSSVMHF</sequence>
<proteinExistence type="predicted"/>
<organism evidence="2 3">
    <name type="scientific">Ophiostoma piceae (strain UAMH 11346)</name>
    <name type="common">Sap stain fungus</name>
    <dbReference type="NCBI Taxonomy" id="1262450"/>
    <lineage>
        <taxon>Eukaryota</taxon>
        <taxon>Fungi</taxon>
        <taxon>Dikarya</taxon>
        <taxon>Ascomycota</taxon>
        <taxon>Pezizomycotina</taxon>
        <taxon>Sordariomycetes</taxon>
        <taxon>Sordariomycetidae</taxon>
        <taxon>Ophiostomatales</taxon>
        <taxon>Ophiostomataceae</taxon>
        <taxon>Ophiostoma</taxon>
    </lineage>
</organism>
<accession>S3CKP1</accession>